<feature type="region of interest" description="Disordered" evidence="2">
    <location>
        <begin position="1"/>
        <end position="96"/>
    </location>
</feature>
<comment type="caution">
    <text evidence="3">The sequence shown here is derived from an EMBL/GenBank/DDBJ whole genome shotgun (WGS) entry which is preliminary data.</text>
</comment>
<evidence type="ECO:0000256" key="2">
    <source>
        <dbReference type="SAM" id="MobiDB-lite"/>
    </source>
</evidence>
<dbReference type="AlphaFoldDB" id="A0AAW0BYL3"/>
<gene>
    <name evidence="3" type="ORF">R3P38DRAFT_3187250</name>
</gene>
<evidence type="ECO:0000313" key="3">
    <source>
        <dbReference type="EMBL" id="KAK7031538.1"/>
    </source>
</evidence>
<dbReference type="Proteomes" id="UP001362999">
    <property type="component" value="Unassembled WGS sequence"/>
</dbReference>
<evidence type="ECO:0000256" key="1">
    <source>
        <dbReference type="SAM" id="Coils"/>
    </source>
</evidence>
<reference evidence="3 4" key="1">
    <citation type="journal article" date="2024" name="J Genomics">
        <title>Draft genome sequencing and assembly of Favolaschia claudopus CIRM-BRFM 2984 isolated from oak limbs.</title>
        <authorList>
            <person name="Navarro D."/>
            <person name="Drula E."/>
            <person name="Chaduli D."/>
            <person name="Cazenave R."/>
            <person name="Ahrendt S."/>
            <person name="Wang J."/>
            <person name="Lipzen A."/>
            <person name="Daum C."/>
            <person name="Barry K."/>
            <person name="Grigoriev I.V."/>
            <person name="Favel A."/>
            <person name="Rosso M.N."/>
            <person name="Martin F."/>
        </authorList>
    </citation>
    <scope>NUCLEOTIDE SEQUENCE [LARGE SCALE GENOMIC DNA]</scope>
    <source>
        <strain evidence="3 4">CIRM-BRFM 2984</strain>
    </source>
</reference>
<organism evidence="3 4">
    <name type="scientific">Favolaschia claudopus</name>
    <dbReference type="NCBI Taxonomy" id="2862362"/>
    <lineage>
        <taxon>Eukaryota</taxon>
        <taxon>Fungi</taxon>
        <taxon>Dikarya</taxon>
        <taxon>Basidiomycota</taxon>
        <taxon>Agaricomycotina</taxon>
        <taxon>Agaricomycetes</taxon>
        <taxon>Agaricomycetidae</taxon>
        <taxon>Agaricales</taxon>
        <taxon>Marasmiineae</taxon>
        <taxon>Mycenaceae</taxon>
        <taxon>Favolaschia</taxon>
    </lineage>
</organism>
<feature type="compositionally biased region" description="Polar residues" evidence="2">
    <location>
        <begin position="503"/>
        <end position="512"/>
    </location>
</feature>
<feature type="compositionally biased region" description="Low complexity" evidence="2">
    <location>
        <begin position="514"/>
        <end position="525"/>
    </location>
</feature>
<evidence type="ECO:0000313" key="4">
    <source>
        <dbReference type="Proteomes" id="UP001362999"/>
    </source>
</evidence>
<feature type="compositionally biased region" description="Polar residues" evidence="2">
    <location>
        <begin position="25"/>
        <end position="35"/>
    </location>
</feature>
<keyword evidence="4" id="KW-1185">Reference proteome</keyword>
<feature type="compositionally biased region" description="Low complexity" evidence="2">
    <location>
        <begin position="489"/>
        <end position="502"/>
    </location>
</feature>
<sequence>MGPRTRNLSSRNSTLTPPPAPELLSPSQLSRESTVSSRGPSPRYSGPSSVEPPPPPPDSKNLGAIAEREYGGPPAPEAGSPPPPHDSEEASQEIQEVPEEPLNVVSVPKVANLTPPPQIKFDSVPVKWKGLPLEAALWTFNSKELQELVSRAIRGSSRESFIRVLSVENLEERLPEELERLNALKAMTQSKWRFSVHRRTMLLQALHSHSLSGYNDKDGAALVAKLSETTAECDQLLEDLLQIADQVAQINHLVDQHWASALAIALRKLNSSYGRRTSELLKSRAKVASLEAELNDAWQQAEKLAREMDDLDAEVNSDAEEDQDLGDATLDLGDAVIEVAEVISLNHRKSPSASSQVASIVSLSHRKSPSGASSSRLSIYPVKETLSLDAVSRMHSEQSATTSGTEYTQATTPPSPSLTKLPTPTPSEMEYLLDPTTPSSTLGVDNMLETPQLEHLIIGAALPSSPSTNPSSAVDPSPSTAHTDNTDAVSIRSTRSVRSTRSGKSARTARSQRTTDASRVSSVSAARRRSQRTSMSSLRMPNITRKPAQPPVPVPALPLPSSPRLSPGIAPDRRASTIESFLDFAPSDSDDEEAEVGTVSGVVVASPRRTSIDDIEVVARSAAIADFRGTQDDITVMPRRSAAEAELVAPRRSQFSLDHQHPFANEEPVAQSIPSIWLLQDTPKTPAERVESMMRNHSGTVKMGSFQRLKSLTKRYSLPFPGVVARSKPGRNATAGT</sequence>
<feature type="compositionally biased region" description="Polar residues" evidence="2">
    <location>
        <begin position="464"/>
        <end position="488"/>
    </location>
</feature>
<feature type="compositionally biased region" description="Polar residues" evidence="2">
    <location>
        <begin position="397"/>
        <end position="410"/>
    </location>
</feature>
<name>A0AAW0BYL3_9AGAR</name>
<feature type="compositionally biased region" description="Pro residues" evidence="2">
    <location>
        <begin position="73"/>
        <end position="84"/>
    </location>
</feature>
<proteinExistence type="predicted"/>
<protein>
    <submittedName>
        <fullName evidence="3">Uncharacterized protein</fullName>
    </submittedName>
</protein>
<feature type="compositionally biased region" description="Low complexity" evidence="2">
    <location>
        <begin position="36"/>
        <end position="49"/>
    </location>
</feature>
<feature type="region of interest" description="Disordered" evidence="2">
    <location>
        <begin position="461"/>
        <end position="553"/>
    </location>
</feature>
<feature type="region of interest" description="Disordered" evidence="2">
    <location>
        <begin position="391"/>
        <end position="428"/>
    </location>
</feature>
<keyword evidence="1" id="KW-0175">Coiled coil</keyword>
<feature type="coiled-coil region" evidence="1">
    <location>
        <begin position="287"/>
        <end position="321"/>
    </location>
</feature>
<dbReference type="EMBL" id="JAWWNJ010000024">
    <property type="protein sequence ID" value="KAK7031538.1"/>
    <property type="molecule type" value="Genomic_DNA"/>
</dbReference>
<accession>A0AAW0BYL3</accession>
<feature type="compositionally biased region" description="Polar residues" evidence="2">
    <location>
        <begin position="1"/>
        <end position="15"/>
    </location>
</feature>